<dbReference type="AlphaFoldDB" id="A0A077NEK1"/>
<feature type="domain" description="Thoeris anti-defense 2-like" evidence="1">
    <location>
        <begin position="37"/>
        <end position="103"/>
    </location>
</feature>
<evidence type="ECO:0000259" key="1">
    <source>
        <dbReference type="Pfam" id="PF11195"/>
    </source>
</evidence>
<dbReference type="Pfam" id="PF11195">
    <property type="entry name" value="Tad2-like"/>
    <property type="match status" value="1"/>
</dbReference>
<organism evidence="3 4">
    <name type="scientific">Xenorhabdus bovienii str. feltiae Moldova</name>
    <dbReference type="NCBI Taxonomy" id="1398200"/>
    <lineage>
        <taxon>Bacteria</taxon>
        <taxon>Pseudomonadati</taxon>
        <taxon>Pseudomonadota</taxon>
        <taxon>Gammaproteobacteria</taxon>
        <taxon>Enterobacterales</taxon>
        <taxon>Morganellaceae</taxon>
        <taxon>Xenorhabdus</taxon>
    </lineage>
</organism>
<feature type="domain" description="DUF7823" evidence="2">
    <location>
        <begin position="148"/>
        <end position="253"/>
    </location>
</feature>
<dbReference type="Pfam" id="PF25136">
    <property type="entry name" value="DUF7823"/>
    <property type="match status" value="1"/>
</dbReference>
<sequence>MSDVNKPENKNSKTQCQINPDQYKIKIDTVTAPIGSCPWAIIQVYLGNKLHRSDWDTPNEHMRLTSKKPGNDSVYIEKSDKHGTWFPWQPTPEDLMACDWGLVKQCVKLACPEGTMLSFDLTLGTGHLEVIDQGWGYMTVEGHDYSGDATFGTLTSFQSNVNITNIVSFIFYREFISLKVSSNTDDSQKMMGFLTKHLYVTVDNKTYILDYDSVGNATGSHVYRLAYVNSDVQKLGEILKQTGQTKTFCFNWK</sequence>
<protein>
    <submittedName>
        <fullName evidence="3">Uncharacterized protein</fullName>
    </submittedName>
</protein>
<evidence type="ECO:0000259" key="2">
    <source>
        <dbReference type="Pfam" id="PF25136"/>
    </source>
</evidence>
<accession>A0A077NEK1</accession>
<evidence type="ECO:0000313" key="4">
    <source>
        <dbReference type="Proteomes" id="UP000028487"/>
    </source>
</evidence>
<dbReference type="Proteomes" id="UP000028487">
    <property type="component" value="Unassembled WGS sequence"/>
</dbReference>
<evidence type="ECO:0000313" key="3">
    <source>
        <dbReference type="EMBL" id="CDH00632.1"/>
    </source>
</evidence>
<dbReference type="RefSeq" id="WP_038223527.1">
    <property type="nucleotide sequence ID" value="NZ_CAWLWD010000154.1"/>
</dbReference>
<proteinExistence type="predicted"/>
<name>A0A077NEK1_XENBV</name>
<dbReference type="InterPro" id="IPR021361">
    <property type="entry name" value="Tad2-like_dom"/>
</dbReference>
<comment type="caution">
    <text evidence="3">The sequence shown here is derived from an EMBL/GenBank/DDBJ whole genome shotgun (WGS) entry which is preliminary data.</text>
</comment>
<dbReference type="EMBL" id="CBSV010000083">
    <property type="protein sequence ID" value="CDH00632.1"/>
    <property type="molecule type" value="Genomic_DNA"/>
</dbReference>
<reference evidence="3" key="1">
    <citation type="submission" date="2013-07" db="EMBL/GenBank/DDBJ databases">
        <title>Sub-species coevolution in mutualistic symbiosis.</title>
        <authorList>
            <person name="Murfin K."/>
            <person name="Klassen J."/>
            <person name="Lee M."/>
            <person name="Forst S."/>
            <person name="Stock P."/>
            <person name="Goodrich-Blair H."/>
        </authorList>
    </citation>
    <scope>NUCLEOTIDE SEQUENCE [LARGE SCALE GENOMIC DNA]</scope>
    <source>
        <strain evidence="3">Feltiae Moldova</strain>
    </source>
</reference>
<gene>
    <name evidence="3" type="ORF">XBFM1_1730020</name>
</gene>
<dbReference type="InterPro" id="IPR056725">
    <property type="entry name" value="DUF7823"/>
</dbReference>
<dbReference type="HOGENOM" id="CLU_093188_0_0_6"/>